<organism evidence="1 2">
    <name type="scientific">Acinetobacter calcoaceticus</name>
    <dbReference type="NCBI Taxonomy" id="471"/>
    <lineage>
        <taxon>Bacteria</taxon>
        <taxon>Pseudomonadati</taxon>
        <taxon>Pseudomonadota</taxon>
        <taxon>Gammaproteobacteria</taxon>
        <taxon>Moraxellales</taxon>
        <taxon>Moraxellaceae</taxon>
        <taxon>Acinetobacter</taxon>
        <taxon>Acinetobacter calcoaceticus/baumannii complex</taxon>
    </lineage>
</organism>
<comment type="caution">
    <text evidence="1">The sequence shown here is derived from an EMBL/GenBank/DDBJ whole genome shotgun (WGS) entry which is preliminary data.</text>
</comment>
<gene>
    <name evidence="1" type="ORF">J2771_000023</name>
</gene>
<evidence type="ECO:0000313" key="1">
    <source>
        <dbReference type="EMBL" id="MDP9801769.1"/>
    </source>
</evidence>
<name>A0ABD5AGS9_ACICA</name>
<accession>A0ABD5AGS9</accession>
<dbReference type="AlphaFoldDB" id="A0ABD5AGS9"/>
<sequence length="38" mass="4543">MLAMLDKQQPKHALISIDVYVPFSMDFSENRLADIYWR</sequence>
<dbReference type="Proteomes" id="UP001240164">
    <property type="component" value="Unassembled WGS sequence"/>
</dbReference>
<protein>
    <submittedName>
        <fullName evidence="1">Uncharacterized protein</fullName>
    </submittedName>
</protein>
<dbReference type="EMBL" id="JAUSQP010000001">
    <property type="protein sequence ID" value="MDP9801769.1"/>
    <property type="molecule type" value="Genomic_DNA"/>
</dbReference>
<evidence type="ECO:0000313" key="2">
    <source>
        <dbReference type="Proteomes" id="UP001240164"/>
    </source>
</evidence>
<reference evidence="1 2" key="1">
    <citation type="submission" date="2023-07" db="EMBL/GenBank/DDBJ databases">
        <title>Sorghum-associated microbial communities from plants grown in Nebraska, USA.</title>
        <authorList>
            <person name="Schachtman D."/>
        </authorList>
    </citation>
    <scope>NUCLEOTIDE SEQUENCE [LARGE SCALE GENOMIC DNA]</scope>
    <source>
        <strain evidence="1 2">CC146</strain>
    </source>
</reference>
<proteinExistence type="predicted"/>